<organism evidence="3 4">
    <name type="scientific">Seminavis robusta</name>
    <dbReference type="NCBI Taxonomy" id="568900"/>
    <lineage>
        <taxon>Eukaryota</taxon>
        <taxon>Sar</taxon>
        <taxon>Stramenopiles</taxon>
        <taxon>Ochrophyta</taxon>
        <taxon>Bacillariophyta</taxon>
        <taxon>Bacillariophyceae</taxon>
        <taxon>Bacillariophycidae</taxon>
        <taxon>Naviculales</taxon>
        <taxon>Naviculaceae</taxon>
        <taxon>Seminavis</taxon>
    </lineage>
</organism>
<feature type="compositionally biased region" description="Basic residues" evidence="2">
    <location>
        <begin position="126"/>
        <end position="135"/>
    </location>
</feature>
<feature type="region of interest" description="Disordered" evidence="2">
    <location>
        <begin position="351"/>
        <end position="393"/>
    </location>
</feature>
<evidence type="ECO:0000313" key="4">
    <source>
        <dbReference type="Proteomes" id="UP001153069"/>
    </source>
</evidence>
<feature type="region of interest" description="Disordered" evidence="2">
    <location>
        <begin position="113"/>
        <end position="138"/>
    </location>
</feature>
<sequence length="656" mass="74024">MNDNNLPKLLEETTLEDDTLPSFLTNLKPTCTAVEVTLGGTVRPISHITEFPMELQVNILTYLRAYELTAIPQTCRFYHNPSLIHAIVTHAAEGGVYPPELSKGFEDQPVMSDAATASSNNNSNGKNKKAAKKKAVPVSPTATTMKQFTLEHLRNMELLVVVRVLSRPEPFSEDDSAVGGYFVSKSWCKTALKWLEWQQERQQQQQQQEQQQQLIAVGNTKKSKKLSKKQQRLRSRKYSDASPPWPNVNSDIVCCHQQLQRCSNRKSARARRKILDKQAWKCLKKLYPESIPLEAKEGECLQCILEAETEKKTHAQEEEKRKEERKAPLSQPVLRRFYTRTRGLPVHCLRKPEEEGGRKERKVVVEEEDRKMPATPTKSMLDSSSSDNNKKPSAVGGCPLVPGLYYAVPRAWCHAWRKYMKTGEGGPLLPPDGSALLCDAHRLALLPPHLDAYLYGESPQLWVSKKQQLEDEQQQQQLLMDESSSPRRSLVVGMSPLVATADDLPAAELGLSPAELALQQRAMMTLERQRDQQREAAAMMEQEHGRRASLGEQLDRENYCCVEILAHDELEALEKLWPRQSVFRMSFEVLRNGDVSFSTQPCRECDASGHANFCKIAKTSKAQLRAAHQVKVRGYNNKTCNNSVNGGAKPGVQLEY</sequence>
<accession>A0A9N8E0B7</accession>
<keyword evidence="1" id="KW-0175">Coiled coil</keyword>
<feature type="compositionally biased region" description="Low complexity" evidence="2">
    <location>
        <begin position="375"/>
        <end position="393"/>
    </location>
</feature>
<feature type="region of interest" description="Disordered" evidence="2">
    <location>
        <begin position="216"/>
        <end position="244"/>
    </location>
</feature>
<comment type="caution">
    <text evidence="3">The sequence shown here is derived from an EMBL/GenBank/DDBJ whole genome shotgun (WGS) entry which is preliminary data.</text>
</comment>
<reference evidence="3" key="1">
    <citation type="submission" date="2020-06" db="EMBL/GenBank/DDBJ databases">
        <authorList>
            <consortium name="Plant Systems Biology data submission"/>
        </authorList>
    </citation>
    <scope>NUCLEOTIDE SEQUENCE</scope>
    <source>
        <strain evidence="3">D6</strain>
    </source>
</reference>
<evidence type="ECO:0000256" key="1">
    <source>
        <dbReference type="SAM" id="Coils"/>
    </source>
</evidence>
<protein>
    <submittedName>
        <fullName evidence="3">Uncharacterized protein</fullName>
    </submittedName>
</protein>
<feature type="compositionally biased region" description="Low complexity" evidence="2">
    <location>
        <begin position="114"/>
        <end position="125"/>
    </location>
</feature>
<dbReference type="Proteomes" id="UP001153069">
    <property type="component" value="Unassembled WGS sequence"/>
</dbReference>
<dbReference type="SUPFAM" id="SSF81383">
    <property type="entry name" value="F-box domain"/>
    <property type="match status" value="1"/>
</dbReference>
<dbReference type="EMBL" id="CAICTM010000383">
    <property type="protein sequence ID" value="CAB9509314.1"/>
    <property type="molecule type" value="Genomic_DNA"/>
</dbReference>
<keyword evidence="4" id="KW-1185">Reference proteome</keyword>
<evidence type="ECO:0000313" key="3">
    <source>
        <dbReference type="EMBL" id="CAB9509314.1"/>
    </source>
</evidence>
<name>A0A9N8E0B7_9STRA</name>
<feature type="compositionally biased region" description="Basic and acidic residues" evidence="2">
    <location>
        <begin position="351"/>
        <end position="372"/>
    </location>
</feature>
<proteinExistence type="predicted"/>
<dbReference type="AlphaFoldDB" id="A0A9N8E0B7"/>
<dbReference type="OrthoDB" id="47105at2759"/>
<dbReference type="InterPro" id="IPR036047">
    <property type="entry name" value="F-box-like_dom_sf"/>
</dbReference>
<gene>
    <name evidence="3" type="ORF">SEMRO_384_G131530.1</name>
</gene>
<feature type="compositionally biased region" description="Basic residues" evidence="2">
    <location>
        <begin position="221"/>
        <end position="236"/>
    </location>
</feature>
<feature type="coiled-coil region" evidence="1">
    <location>
        <begin position="516"/>
        <end position="543"/>
    </location>
</feature>
<evidence type="ECO:0000256" key="2">
    <source>
        <dbReference type="SAM" id="MobiDB-lite"/>
    </source>
</evidence>